<dbReference type="GO" id="GO:0050577">
    <property type="term" value="F:GDP-L-fucose synthase activity"/>
    <property type="evidence" value="ECO:0007669"/>
    <property type="project" value="UniProtKB-EC"/>
</dbReference>
<dbReference type="InterPro" id="IPR001509">
    <property type="entry name" value="Epimerase_deHydtase"/>
</dbReference>
<dbReference type="SUPFAM" id="SSF51735">
    <property type="entry name" value="NAD(P)-binding Rossmann-fold domains"/>
    <property type="match status" value="1"/>
</dbReference>
<dbReference type="InterPro" id="IPR036291">
    <property type="entry name" value="NAD(P)-bd_dom_sf"/>
</dbReference>
<dbReference type="InterPro" id="IPR028614">
    <property type="entry name" value="GDP_fucose/colitose_synth"/>
</dbReference>
<keyword evidence="5 11" id="KW-0560">Oxidoreductase</keyword>
<evidence type="ECO:0000256" key="7">
    <source>
        <dbReference type="ARBA" id="ARBA00023268"/>
    </source>
</evidence>
<dbReference type="PANTHER" id="PTHR43238">
    <property type="entry name" value="GDP-L-FUCOSE SYNTHASE"/>
    <property type="match status" value="1"/>
</dbReference>
<dbReference type="FunFam" id="3.40.50.720:FF:000101">
    <property type="entry name" value="GDP-L-fucose synthase"/>
    <property type="match status" value="1"/>
</dbReference>
<proteinExistence type="inferred from homology"/>
<dbReference type="Pfam" id="PF01370">
    <property type="entry name" value="Epimerase"/>
    <property type="match status" value="1"/>
</dbReference>
<evidence type="ECO:0000256" key="2">
    <source>
        <dbReference type="ARBA" id="ARBA00005959"/>
    </source>
</evidence>
<evidence type="ECO:0000256" key="4">
    <source>
        <dbReference type="ARBA" id="ARBA00022857"/>
    </source>
</evidence>
<evidence type="ECO:0000256" key="8">
    <source>
        <dbReference type="ARBA" id="ARBA00051935"/>
    </source>
</evidence>
<dbReference type="EMBL" id="MLJW01003511">
    <property type="protein sequence ID" value="OIQ71898.1"/>
    <property type="molecule type" value="Genomic_DNA"/>
</dbReference>
<dbReference type="EC" id="1.1.1.271" evidence="3"/>
<feature type="compositionally biased region" description="Polar residues" evidence="9">
    <location>
        <begin position="326"/>
        <end position="336"/>
    </location>
</feature>
<protein>
    <recommendedName>
        <fullName evidence="3">GDP-L-fucose synthase</fullName>
        <ecNumber evidence="3">1.1.1.271</ecNumber>
    </recommendedName>
</protein>
<keyword evidence="6" id="KW-0413">Isomerase</keyword>
<dbReference type="PANTHER" id="PTHR43238:SF1">
    <property type="entry name" value="GDP-L-FUCOSE SYNTHASE"/>
    <property type="match status" value="1"/>
</dbReference>
<comment type="pathway">
    <text evidence="1">Nucleotide-sugar biosynthesis; GDP-L-fucose biosynthesis via de novo pathway; GDP-L-fucose from GDP-alpha-D-mannose: step 2/2.</text>
</comment>
<reference evidence="11" key="1">
    <citation type="submission" date="2016-10" db="EMBL/GenBank/DDBJ databases">
        <title>Sequence of Gallionella enrichment culture.</title>
        <authorList>
            <person name="Poehlein A."/>
            <person name="Muehling M."/>
            <person name="Daniel R."/>
        </authorList>
    </citation>
    <scope>NUCLEOTIDE SEQUENCE</scope>
</reference>
<sequence>MNTPNLEIPQTTADIEHVKPAIAKTAKIYVSGHHGMVGSAIMRRLGRAGYGNLLVRSHDQLDLLDQRAVLGFLKREKPDFIFCAAAKVGGINANNNYRADFIFRNLMIQNNLIHGAFLAGVRRLLFLGSSCAYPRDCPQPIREEYLLTSPLEHTNAPYALAKIAGIKMCEAYNDQYGTRYASVMPTNLYGTNDNYDLANSHVLPALLRKAHEAMIGGDRTLMVWGSGRPRREFLHVDDMADACVFLMEQNIGEGLYNIGTGVDVSIGELAGTITQMVGFEGDIAYDTSQPDGTPRKLLDVSRMTALGWRSKISLPDGIRATYSDYVSNRPSNTQPGWTPAGVEKPRAQSLRSGEIPR</sequence>
<accession>A0A1J5PL68</accession>
<comment type="catalytic activity">
    <reaction evidence="8">
        <text>GDP-beta-L-fucose + NADP(+) = GDP-4-dehydro-alpha-D-rhamnose + NADPH + H(+)</text>
        <dbReference type="Rhea" id="RHEA:18885"/>
        <dbReference type="ChEBI" id="CHEBI:15378"/>
        <dbReference type="ChEBI" id="CHEBI:57273"/>
        <dbReference type="ChEBI" id="CHEBI:57783"/>
        <dbReference type="ChEBI" id="CHEBI:57964"/>
        <dbReference type="ChEBI" id="CHEBI:58349"/>
        <dbReference type="EC" id="1.1.1.271"/>
    </reaction>
</comment>
<dbReference type="AlphaFoldDB" id="A0A1J5PL68"/>
<dbReference type="GO" id="GO:0016853">
    <property type="term" value="F:isomerase activity"/>
    <property type="evidence" value="ECO:0007669"/>
    <property type="project" value="UniProtKB-KW"/>
</dbReference>
<evidence type="ECO:0000256" key="1">
    <source>
        <dbReference type="ARBA" id="ARBA00004883"/>
    </source>
</evidence>
<comment type="caution">
    <text evidence="11">The sequence shown here is derived from an EMBL/GenBank/DDBJ whole genome shotgun (WGS) entry which is preliminary data.</text>
</comment>
<dbReference type="Gene3D" id="3.40.50.720">
    <property type="entry name" value="NAD(P)-binding Rossmann-like Domain"/>
    <property type="match status" value="1"/>
</dbReference>
<evidence type="ECO:0000313" key="11">
    <source>
        <dbReference type="EMBL" id="OIQ71898.1"/>
    </source>
</evidence>
<dbReference type="Gene3D" id="3.90.25.10">
    <property type="entry name" value="UDP-galactose 4-epimerase, domain 1"/>
    <property type="match status" value="1"/>
</dbReference>
<comment type="similarity">
    <text evidence="2">Belongs to the NAD(P)-dependent epimerase/dehydratase family. Fucose synthase subfamily.</text>
</comment>
<keyword evidence="4" id="KW-0521">NADP</keyword>
<gene>
    <name evidence="11" type="primary">fcl_13</name>
    <name evidence="11" type="ORF">GALL_464830</name>
</gene>
<dbReference type="HAMAP" id="MF_00956">
    <property type="entry name" value="GDP_fucose_synth"/>
    <property type="match status" value="1"/>
</dbReference>
<name>A0A1J5PL68_9ZZZZ</name>
<evidence type="ECO:0000256" key="6">
    <source>
        <dbReference type="ARBA" id="ARBA00023235"/>
    </source>
</evidence>
<feature type="domain" description="NAD-dependent epimerase/dehydratase" evidence="10">
    <location>
        <begin position="28"/>
        <end position="259"/>
    </location>
</feature>
<organism evidence="11">
    <name type="scientific">mine drainage metagenome</name>
    <dbReference type="NCBI Taxonomy" id="410659"/>
    <lineage>
        <taxon>unclassified sequences</taxon>
        <taxon>metagenomes</taxon>
        <taxon>ecological metagenomes</taxon>
    </lineage>
</organism>
<evidence type="ECO:0000256" key="5">
    <source>
        <dbReference type="ARBA" id="ARBA00023002"/>
    </source>
</evidence>
<keyword evidence="7" id="KW-0511">Multifunctional enzyme</keyword>
<evidence type="ECO:0000256" key="9">
    <source>
        <dbReference type="SAM" id="MobiDB-lite"/>
    </source>
</evidence>
<evidence type="ECO:0000259" key="10">
    <source>
        <dbReference type="Pfam" id="PF01370"/>
    </source>
</evidence>
<evidence type="ECO:0000256" key="3">
    <source>
        <dbReference type="ARBA" id="ARBA00012371"/>
    </source>
</evidence>
<feature type="region of interest" description="Disordered" evidence="9">
    <location>
        <begin position="326"/>
        <end position="357"/>
    </location>
</feature>
<dbReference type="CDD" id="cd05239">
    <property type="entry name" value="GDP_FS_SDR_e"/>
    <property type="match status" value="1"/>
</dbReference>